<proteinExistence type="predicted"/>
<dbReference type="Pfam" id="PF08410">
    <property type="entry name" value="DUF1737"/>
    <property type="match status" value="1"/>
</dbReference>
<evidence type="ECO:0000313" key="3">
    <source>
        <dbReference type="Proteomes" id="UP001371305"/>
    </source>
</evidence>
<dbReference type="InterPro" id="IPR013619">
    <property type="entry name" value="DUF1737"/>
</dbReference>
<name>A0ABU9AUU4_9BACT</name>
<dbReference type="Proteomes" id="UP001371305">
    <property type="component" value="Unassembled WGS sequence"/>
</dbReference>
<comment type="caution">
    <text evidence="2">The sequence shown here is derived from an EMBL/GenBank/DDBJ whole genome shotgun (WGS) entry which is preliminary data.</text>
</comment>
<evidence type="ECO:0000313" key="2">
    <source>
        <dbReference type="EMBL" id="MEK7951353.1"/>
    </source>
</evidence>
<organism evidence="2 3">
    <name type="scientific">Luteolibacter soli</name>
    <dbReference type="NCBI Taxonomy" id="3135280"/>
    <lineage>
        <taxon>Bacteria</taxon>
        <taxon>Pseudomonadati</taxon>
        <taxon>Verrucomicrobiota</taxon>
        <taxon>Verrucomicrobiia</taxon>
        <taxon>Verrucomicrobiales</taxon>
        <taxon>Verrucomicrobiaceae</taxon>
        <taxon>Luteolibacter</taxon>
    </lineage>
</organism>
<sequence length="79" mass="8670">MESPALDYDIIDAVSAEYLVTRVRRKLDEGWKLVGAPMFVANTWCQAMTQGDTEASHVASSLSEINRALQELAGSIGRK</sequence>
<reference evidence="2 3" key="1">
    <citation type="submission" date="2024-04" db="EMBL/GenBank/DDBJ databases">
        <title>Luteolibacter sp. isolated from soil.</title>
        <authorList>
            <person name="An J."/>
        </authorList>
    </citation>
    <scope>NUCLEOTIDE SEQUENCE [LARGE SCALE GENOMIC DNA]</scope>
    <source>
        <strain evidence="2 3">Y139</strain>
    </source>
</reference>
<keyword evidence="3" id="KW-1185">Reference proteome</keyword>
<evidence type="ECO:0000259" key="1">
    <source>
        <dbReference type="Pfam" id="PF08410"/>
    </source>
</evidence>
<feature type="domain" description="DUF1737" evidence="1">
    <location>
        <begin position="7"/>
        <end position="44"/>
    </location>
</feature>
<protein>
    <submittedName>
        <fullName evidence="2">DUF1737 domain-containing protein</fullName>
    </submittedName>
</protein>
<dbReference type="EMBL" id="JBBUKT010000004">
    <property type="protein sequence ID" value="MEK7951353.1"/>
    <property type="molecule type" value="Genomic_DNA"/>
</dbReference>
<accession>A0ABU9AUU4</accession>
<dbReference type="RefSeq" id="WP_341404956.1">
    <property type="nucleotide sequence ID" value="NZ_JBBUKT010000004.1"/>
</dbReference>
<gene>
    <name evidence="2" type="ORF">WKV53_12630</name>
</gene>